<gene>
    <name evidence="1" type="ORF">FHX74_000941</name>
</gene>
<dbReference type="CDD" id="cd01745">
    <property type="entry name" value="GATase1_2"/>
    <property type="match status" value="1"/>
</dbReference>
<dbReference type="GO" id="GO:0005829">
    <property type="term" value="C:cytosol"/>
    <property type="evidence" value="ECO:0007669"/>
    <property type="project" value="TreeGrafter"/>
</dbReference>
<dbReference type="InterPro" id="IPR044668">
    <property type="entry name" value="PuuD-like"/>
</dbReference>
<sequence length="257" mass="26827">METVVGRPVIGISLYREQAHWGVWSEEADLLPADYTRSVELAGGIPVLLPPAGLVAGDGGGDGADAARTVVDRLDAVIISGGGDISPQRYGATPHPRTGGVHDERDSWELRLLDAAAARGVPILGICRGMQALAVWAGGSLTQHLPDTVGHEQHSPGGDAFGELPVRTEPGSLLRRLVGAELPSHCHHHQAVADHPGFVVSARSQDGVIEAIEDPSRPFRLGVQWHPEKLADLGLFAGLVEAAREPGQAGGVSGAGR</sequence>
<dbReference type="PANTHER" id="PTHR43235">
    <property type="entry name" value="GLUTAMINE AMIDOTRANSFERASE PB2B2.05-RELATED"/>
    <property type="match status" value="1"/>
</dbReference>
<accession>A0A7W3P505</accession>
<keyword evidence="2" id="KW-1185">Reference proteome</keyword>
<dbReference type="InterPro" id="IPR029062">
    <property type="entry name" value="Class_I_gatase-like"/>
</dbReference>
<organism evidence="1 2">
    <name type="scientific">Microlunatus kandeliicorticis</name>
    <dbReference type="NCBI Taxonomy" id="1759536"/>
    <lineage>
        <taxon>Bacteria</taxon>
        <taxon>Bacillati</taxon>
        <taxon>Actinomycetota</taxon>
        <taxon>Actinomycetes</taxon>
        <taxon>Propionibacteriales</taxon>
        <taxon>Propionibacteriaceae</taxon>
        <taxon>Microlunatus</taxon>
    </lineage>
</organism>
<dbReference type="GO" id="GO:0016740">
    <property type="term" value="F:transferase activity"/>
    <property type="evidence" value="ECO:0007669"/>
    <property type="project" value="UniProtKB-KW"/>
</dbReference>
<name>A0A7W3P505_9ACTN</name>
<keyword evidence="1" id="KW-0315">Glutamine amidotransferase</keyword>
<dbReference type="GO" id="GO:0006598">
    <property type="term" value="P:polyamine catabolic process"/>
    <property type="evidence" value="ECO:0007669"/>
    <property type="project" value="TreeGrafter"/>
</dbReference>
<dbReference type="SUPFAM" id="SSF52317">
    <property type="entry name" value="Class I glutamine amidotransferase-like"/>
    <property type="match status" value="1"/>
</dbReference>
<dbReference type="InterPro" id="IPR011697">
    <property type="entry name" value="Peptidase_C26"/>
</dbReference>
<dbReference type="Proteomes" id="UP000523079">
    <property type="component" value="Unassembled WGS sequence"/>
</dbReference>
<dbReference type="AlphaFoldDB" id="A0A7W3P505"/>
<dbReference type="EMBL" id="JACGWT010000001">
    <property type="protein sequence ID" value="MBA8793347.1"/>
    <property type="molecule type" value="Genomic_DNA"/>
</dbReference>
<keyword evidence="1" id="KW-0808">Transferase</keyword>
<comment type="caution">
    <text evidence="1">The sequence shown here is derived from an EMBL/GenBank/DDBJ whole genome shotgun (WGS) entry which is preliminary data.</text>
</comment>
<dbReference type="RefSeq" id="WP_328823620.1">
    <property type="nucleotide sequence ID" value="NZ_JACGWT010000001.1"/>
</dbReference>
<proteinExistence type="predicted"/>
<protein>
    <submittedName>
        <fullName evidence="1">Putative glutamine amidotransferase</fullName>
    </submittedName>
</protein>
<dbReference type="Pfam" id="PF07722">
    <property type="entry name" value="Peptidase_C26"/>
    <property type="match status" value="1"/>
</dbReference>
<dbReference type="PANTHER" id="PTHR43235:SF1">
    <property type="entry name" value="GLUTAMINE AMIDOTRANSFERASE PB2B2.05-RELATED"/>
    <property type="match status" value="1"/>
</dbReference>
<evidence type="ECO:0000313" key="2">
    <source>
        <dbReference type="Proteomes" id="UP000523079"/>
    </source>
</evidence>
<dbReference type="GO" id="GO:0033969">
    <property type="term" value="F:gamma-glutamyl-gamma-aminobutyrate hydrolase activity"/>
    <property type="evidence" value="ECO:0007669"/>
    <property type="project" value="TreeGrafter"/>
</dbReference>
<dbReference type="Gene3D" id="3.40.50.880">
    <property type="match status" value="1"/>
</dbReference>
<evidence type="ECO:0000313" key="1">
    <source>
        <dbReference type="EMBL" id="MBA8793347.1"/>
    </source>
</evidence>
<reference evidence="1 2" key="1">
    <citation type="submission" date="2020-07" db="EMBL/GenBank/DDBJ databases">
        <title>Sequencing the genomes of 1000 actinobacteria strains.</title>
        <authorList>
            <person name="Klenk H.-P."/>
        </authorList>
    </citation>
    <scope>NUCLEOTIDE SEQUENCE [LARGE SCALE GENOMIC DNA]</scope>
    <source>
        <strain evidence="1 2">DSM 100723</strain>
    </source>
</reference>
<dbReference type="PROSITE" id="PS51273">
    <property type="entry name" value="GATASE_TYPE_1"/>
    <property type="match status" value="1"/>
</dbReference>